<name>A0A7L9U3L8_9BURK</name>
<proteinExistence type="inferred from homology"/>
<accession>A0A7L9U3L8</accession>
<keyword evidence="4" id="KW-1185">Reference proteome</keyword>
<dbReference type="EMBL" id="CP062941">
    <property type="protein sequence ID" value="QOL49671.1"/>
    <property type="molecule type" value="Genomic_DNA"/>
</dbReference>
<sequence length="85" mass="9368">MSDTILDTDTIQFQKDLDARGLNCPLPILKAKKALAEMATGEVLRITATDTGSVRDFQAFAKQTGNALLSHSHSNGEFVFLMRRK</sequence>
<comment type="similarity">
    <text evidence="1">Belongs to the sulfur carrier protein TusA family.</text>
</comment>
<dbReference type="Proteomes" id="UP000593875">
    <property type="component" value="Chromosome"/>
</dbReference>
<dbReference type="InterPro" id="IPR036868">
    <property type="entry name" value="TusA-like_sf"/>
</dbReference>
<evidence type="ECO:0000313" key="4">
    <source>
        <dbReference type="Proteomes" id="UP000593875"/>
    </source>
</evidence>
<dbReference type="Pfam" id="PF01206">
    <property type="entry name" value="TusA"/>
    <property type="match status" value="1"/>
</dbReference>
<dbReference type="PANTHER" id="PTHR33279:SF6">
    <property type="entry name" value="SULFUR CARRIER PROTEIN YEDF-RELATED"/>
    <property type="match status" value="1"/>
</dbReference>
<protein>
    <submittedName>
        <fullName evidence="3">Sulfurtransferase TusA family protein</fullName>
    </submittedName>
</protein>
<dbReference type="AlphaFoldDB" id="A0A7L9U3L8"/>
<dbReference type="InterPro" id="IPR001455">
    <property type="entry name" value="TusA-like"/>
</dbReference>
<dbReference type="CDD" id="cd00291">
    <property type="entry name" value="SirA_YedF_YeeD"/>
    <property type="match status" value="1"/>
</dbReference>
<dbReference type="Gene3D" id="3.30.110.40">
    <property type="entry name" value="TusA-like domain"/>
    <property type="match status" value="1"/>
</dbReference>
<evidence type="ECO:0000259" key="2">
    <source>
        <dbReference type="PROSITE" id="PS01148"/>
    </source>
</evidence>
<organism evidence="3 4">
    <name type="scientific">Massilia litorea</name>
    <dbReference type="NCBI Taxonomy" id="2769491"/>
    <lineage>
        <taxon>Bacteria</taxon>
        <taxon>Pseudomonadati</taxon>
        <taxon>Pseudomonadota</taxon>
        <taxon>Betaproteobacteria</taxon>
        <taxon>Burkholderiales</taxon>
        <taxon>Oxalobacteraceae</taxon>
        <taxon>Telluria group</taxon>
        <taxon>Massilia</taxon>
    </lineage>
</organism>
<dbReference type="KEGG" id="mlir:LPB04_22815"/>
<evidence type="ECO:0000313" key="3">
    <source>
        <dbReference type="EMBL" id="QOL49671.1"/>
    </source>
</evidence>
<reference evidence="3 4" key="1">
    <citation type="submission" date="2020-10" db="EMBL/GenBank/DDBJ databases">
        <title>Genome sequencing of Massilia sp. LPB0304.</title>
        <authorList>
            <person name="Kim J."/>
        </authorList>
    </citation>
    <scope>NUCLEOTIDE SEQUENCE [LARGE SCALE GENOMIC DNA]</scope>
    <source>
        <strain evidence="3 4">LPB0304</strain>
    </source>
</reference>
<keyword evidence="3" id="KW-0808">Transferase</keyword>
<feature type="domain" description="UPF0033" evidence="2">
    <location>
        <begin position="17"/>
        <end position="41"/>
    </location>
</feature>
<dbReference type="GO" id="GO:0016740">
    <property type="term" value="F:transferase activity"/>
    <property type="evidence" value="ECO:0007669"/>
    <property type="project" value="UniProtKB-KW"/>
</dbReference>
<dbReference type="SUPFAM" id="SSF64307">
    <property type="entry name" value="SirA-like"/>
    <property type="match status" value="1"/>
</dbReference>
<dbReference type="PANTHER" id="PTHR33279">
    <property type="entry name" value="SULFUR CARRIER PROTEIN YEDF-RELATED"/>
    <property type="match status" value="1"/>
</dbReference>
<dbReference type="RefSeq" id="WP_193686705.1">
    <property type="nucleotide sequence ID" value="NZ_CP062941.1"/>
</dbReference>
<dbReference type="PROSITE" id="PS01148">
    <property type="entry name" value="UPF0033"/>
    <property type="match status" value="1"/>
</dbReference>
<gene>
    <name evidence="3" type="ORF">LPB04_22815</name>
</gene>
<evidence type="ECO:0000256" key="1">
    <source>
        <dbReference type="ARBA" id="ARBA00008984"/>
    </source>
</evidence>